<keyword evidence="2" id="KW-1185">Reference proteome</keyword>
<comment type="caution">
    <text evidence="1">The sequence shown here is derived from an EMBL/GenBank/DDBJ whole genome shotgun (WGS) entry which is preliminary data.</text>
</comment>
<proteinExistence type="predicted"/>
<reference evidence="1 2" key="1">
    <citation type="submission" date="2017-10" db="EMBL/GenBank/DDBJ databases">
        <title>Sequencing the genomes of 1000 actinobacteria strains.</title>
        <authorList>
            <person name="Klenk H.-P."/>
        </authorList>
    </citation>
    <scope>NUCLEOTIDE SEQUENCE [LARGE SCALE GENOMIC DNA]</scope>
    <source>
        <strain evidence="1 2">DSM 46092</strain>
    </source>
</reference>
<dbReference type="Proteomes" id="UP000243542">
    <property type="component" value="Unassembled WGS sequence"/>
</dbReference>
<evidence type="ECO:0000313" key="2">
    <source>
        <dbReference type="Proteomes" id="UP000243542"/>
    </source>
</evidence>
<sequence length="123" mass="13612">MARAPKFSARMSGRWRIVAMSGWDRDAIDLVEPGYVEFARNGTGQFGFIAVNGWLDCRPVERDGRPGVEFTWEGSDEGDQVSGRGWAVLVDDDTIEGHLFFHLGDDSSFRAKPFTGADGLDEP</sequence>
<evidence type="ECO:0000313" key="1">
    <source>
        <dbReference type="EMBL" id="PFG49215.1"/>
    </source>
</evidence>
<dbReference type="AlphaFoldDB" id="A0A2A9FFK5"/>
<gene>
    <name evidence="1" type="ORF">ATK36_4354</name>
</gene>
<name>A0A2A9FFK5_9PSEU</name>
<dbReference type="RefSeq" id="WP_211291926.1">
    <property type="nucleotide sequence ID" value="NZ_JBIAKZ010000001.1"/>
</dbReference>
<organism evidence="1 2">
    <name type="scientific">Amycolatopsis sulphurea</name>
    <dbReference type="NCBI Taxonomy" id="76022"/>
    <lineage>
        <taxon>Bacteria</taxon>
        <taxon>Bacillati</taxon>
        <taxon>Actinomycetota</taxon>
        <taxon>Actinomycetes</taxon>
        <taxon>Pseudonocardiales</taxon>
        <taxon>Pseudonocardiaceae</taxon>
        <taxon>Amycolatopsis</taxon>
    </lineage>
</organism>
<dbReference type="EMBL" id="PDJK01000002">
    <property type="protein sequence ID" value="PFG49215.1"/>
    <property type="molecule type" value="Genomic_DNA"/>
</dbReference>
<accession>A0A2A9FFK5</accession>
<protein>
    <submittedName>
        <fullName evidence="1">Uncharacterized protein</fullName>
    </submittedName>
</protein>